<name>A0A0R1ETD5_LACZE</name>
<evidence type="ECO:0000313" key="2">
    <source>
        <dbReference type="EMBL" id="KRK12238.1"/>
    </source>
</evidence>
<dbReference type="PATRIC" id="fig|1423816.3.peg.3110"/>
<dbReference type="Proteomes" id="UP000051984">
    <property type="component" value="Unassembled WGS sequence"/>
</dbReference>
<dbReference type="AlphaFoldDB" id="A0A0R1ETD5"/>
<comment type="caution">
    <text evidence="2">The sequence shown here is derived from an EMBL/GenBank/DDBJ whole genome shotgun (WGS) entry which is preliminary data.</text>
</comment>
<organism evidence="2 3">
    <name type="scientific">Lacticaseibacillus zeae DSM 20178 = KCTC 3804</name>
    <dbReference type="NCBI Taxonomy" id="1423816"/>
    <lineage>
        <taxon>Bacteria</taxon>
        <taxon>Bacillati</taxon>
        <taxon>Bacillota</taxon>
        <taxon>Bacilli</taxon>
        <taxon>Lactobacillales</taxon>
        <taxon>Lactobacillaceae</taxon>
        <taxon>Lacticaseibacillus</taxon>
    </lineage>
</organism>
<dbReference type="InterPro" id="IPR000361">
    <property type="entry name" value="ATAP_core_dom"/>
</dbReference>
<gene>
    <name evidence="2" type="ORF">FD51_GL002995</name>
</gene>
<proteinExistence type="predicted"/>
<protein>
    <recommendedName>
        <fullName evidence="1">Core domain-containing protein</fullName>
    </recommendedName>
</protein>
<dbReference type="SUPFAM" id="SSF89360">
    <property type="entry name" value="HesB-like domain"/>
    <property type="match status" value="1"/>
</dbReference>
<dbReference type="EMBL" id="AZCT01000009">
    <property type="protein sequence ID" value="KRK12238.1"/>
    <property type="molecule type" value="Genomic_DNA"/>
</dbReference>
<sequence>MMASIKLSQSFVDLMKKKHFDKKVLLLIADDGGGRYSLQGGACSIGTKFTLIVLDQPDPDYQVKLDNDAGLQLYTSDYDMIFFASGLAMDFKNGAISIKDDAHAYLDGSVRIAKGSDVLAAFKKGILMSGATC</sequence>
<dbReference type="Pfam" id="PF01521">
    <property type="entry name" value="Fe-S_biosyn"/>
    <property type="match status" value="1"/>
</dbReference>
<accession>A0A0R1ETD5</accession>
<evidence type="ECO:0000259" key="1">
    <source>
        <dbReference type="Pfam" id="PF01521"/>
    </source>
</evidence>
<reference evidence="2 3" key="1">
    <citation type="journal article" date="2015" name="Genome Announc.">
        <title>Expanding the biotechnology potential of lactobacilli through comparative genomics of 213 strains and associated genera.</title>
        <authorList>
            <person name="Sun Z."/>
            <person name="Harris H.M."/>
            <person name="McCann A."/>
            <person name="Guo C."/>
            <person name="Argimon S."/>
            <person name="Zhang W."/>
            <person name="Yang X."/>
            <person name="Jeffery I.B."/>
            <person name="Cooney J.C."/>
            <person name="Kagawa T.F."/>
            <person name="Liu W."/>
            <person name="Song Y."/>
            <person name="Salvetti E."/>
            <person name="Wrobel A."/>
            <person name="Rasinkangas P."/>
            <person name="Parkhill J."/>
            <person name="Rea M.C."/>
            <person name="O'Sullivan O."/>
            <person name="Ritari J."/>
            <person name="Douillard F.P."/>
            <person name="Paul Ross R."/>
            <person name="Yang R."/>
            <person name="Briner A.E."/>
            <person name="Felis G.E."/>
            <person name="de Vos W.M."/>
            <person name="Barrangou R."/>
            <person name="Klaenhammer T.R."/>
            <person name="Caufield P.W."/>
            <person name="Cui Y."/>
            <person name="Zhang H."/>
            <person name="O'Toole P.W."/>
        </authorList>
    </citation>
    <scope>NUCLEOTIDE SEQUENCE [LARGE SCALE GENOMIC DNA]</scope>
    <source>
        <strain evidence="2 3">DSM 20178</strain>
    </source>
</reference>
<evidence type="ECO:0000313" key="3">
    <source>
        <dbReference type="Proteomes" id="UP000051984"/>
    </source>
</evidence>
<feature type="domain" description="Core" evidence="1">
    <location>
        <begin position="4"/>
        <end position="113"/>
    </location>
</feature>
<dbReference type="Gene3D" id="2.60.300.12">
    <property type="entry name" value="HesB-like domain"/>
    <property type="match status" value="1"/>
</dbReference>
<dbReference type="eggNOG" id="ENOG50309SE">
    <property type="taxonomic scope" value="Bacteria"/>
</dbReference>
<dbReference type="InterPro" id="IPR035903">
    <property type="entry name" value="HesB-like_dom_sf"/>
</dbReference>